<gene>
    <name evidence="1" type="ORF">N8T08_006360</name>
</gene>
<keyword evidence="2" id="KW-1185">Reference proteome</keyword>
<evidence type="ECO:0000313" key="1">
    <source>
        <dbReference type="EMBL" id="KAK1143554.1"/>
    </source>
</evidence>
<name>A0ACC3B191_9EURO</name>
<dbReference type="EMBL" id="JAOPJF010000039">
    <property type="protein sequence ID" value="KAK1143554.1"/>
    <property type="molecule type" value="Genomic_DNA"/>
</dbReference>
<reference evidence="1 2" key="1">
    <citation type="journal article" date="2023" name="ACS Omega">
        <title>Identification of the Neoaspergillic Acid Biosynthesis Gene Cluster by Establishing an In Vitro CRISPR-Ribonucleoprotein Genetic System in Aspergillus melleus.</title>
        <authorList>
            <person name="Yuan B."/>
            <person name="Grau M.F."/>
            <person name="Murata R.M."/>
            <person name="Torok T."/>
            <person name="Venkateswaran K."/>
            <person name="Stajich J.E."/>
            <person name="Wang C.C.C."/>
        </authorList>
    </citation>
    <scope>NUCLEOTIDE SEQUENCE [LARGE SCALE GENOMIC DNA]</scope>
    <source>
        <strain evidence="1 2">IMV 1140</strain>
    </source>
</reference>
<accession>A0ACC3B191</accession>
<protein>
    <submittedName>
        <fullName evidence="1">Uncharacterized protein</fullName>
    </submittedName>
</protein>
<dbReference type="Proteomes" id="UP001177260">
    <property type="component" value="Unassembled WGS sequence"/>
</dbReference>
<sequence length="353" mass="39905">MFRHWASIFGLILLSIVFVDAGHPLWEASTKIKRAVPFDLNSPITTTWPEGIVPYCWANERARGRLAHQLRGAINLWSAAGLPETRFKFREMALEDCMRDRRNSLVIASQRGSLEYTTTVGKYVGPVDEIVPGPFANFNEEADFARPSYPSNTVAEKIAHEIGHIFGLYHEHQDPYFSTPNHRLFTLYCQHIEGYDQATADLTFDEIWGENGVCVNQHAALDHGFASAAHFLPMQELNYLPHPDRGPENEDVDWDSIMLYHSSVASKRGPGDHPHTIVKARGGRNYRIRIKRAPSRGDVRALIRLYDASETRPLPRLYHDPRSEYHTAFQNLQNFQVCDWPQGGPSDGGPSGG</sequence>
<organism evidence="1 2">
    <name type="scientific">Aspergillus melleus</name>
    <dbReference type="NCBI Taxonomy" id="138277"/>
    <lineage>
        <taxon>Eukaryota</taxon>
        <taxon>Fungi</taxon>
        <taxon>Dikarya</taxon>
        <taxon>Ascomycota</taxon>
        <taxon>Pezizomycotina</taxon>
        <taxon>Eurotiomycetes</taxon>
        <taxon>Eurotiomycetidae</taxon>
        <taxon>Eurotiales</taxon>
        <taxon>Aspergillaceae</taxon>
        <taxon>Aspergillus</taxon>
        <taxon>Aspergillus subgen. Circumdati</taxon>
    </lineage>
</organism>
<comment type="caution">
    <text evidence="1">The sequence shown here is derived from an EMBL/GenBank/DDBJ whole genome shotgun (WGS) entry which is preliminary data.</text>
</comment>
<evidence type="ECO:0000313" key="2">
    <source>
        <dbReference type="Proteomes" id="UP001177260"/>
    </source>
</evidence>
<proteinExistence type="predicted"/>